<sequence length="92" mass="9846">MLTVVHGVVVQMLVLIVLTVIRAIGVVHAMVIHGALVRVWVRVRVWVWVFPGLRATGVHLPVAVVIGVVLMTAQAGRLAAFAGIGAMHVRVD</sequence>
<keyword evidence="3" id="KW-1185">Reference proteome</keyword>
<evidence type="ECO:0000256" key="1">
    <source>
        <dbReference type="SAM" id="Phobius"/>
    </source>
</evidence>
<dbReference type="AlphaFoldDB" id="A0A1X1V8V9"/>
<evidence type="ECO:0000313" key="2">
    <source>
        <dbReference type="EMBL" id="ORV65504.1"/>
    </source>
</evidence>
<keyword evidence="1" id="KW-0812">Transmembrane</keyword>
<comment type="caution">
    <text evidence="2">The sequence shown here is derived from an EMBL/GenBank/DDBJ whole genome shotgun (WGS) entry which is preliminary data.</text>
</comment>
<keyword evidence="1" id="KW-1133">Transmembrane helix</keyword>
<evidence type="ECO:0000313" key="3">
    <source>
        <dbReference type="Proteomes" id="UP000193738"/>
    </source>
</evidence>
<feature type="transmembrane region" description="Helical" evidence="1">
    <location>
        <begin position="12"/>
        <end position="40"/>
    </location>
</feature>
<reference evidence="2 3" key="1">
    <citation type="submission" date="2016-01" db="EMBL/GenBank/DDBJ databases">
        <title>The new phylogeny of the genus Mycobacterium.</title>
        <authorList>
            <person name="Tarcisio F."/>
            <person name="Conor M."/>
            <person name="Antonella G."/>
            <person name="Elisabetta G."/>
            <person name="Giulia F.S."/>
            <person name="Sara T."/>
            <person name="Anna F."/>
            <person name="Clotilde B."/>
            <person name="Roberto B."/>
            <person name="Veronica D.S."/>
            <person name="Fabio R."/>
            <person name="Monica P."/>
            <person name="Olivier J."/>
            <person name="Enrico T."/>
            <person name="Nicola S."/>
        </authorList>
    </citation>
    <scope>NUCLEOTIDE SEQUENCE [LARGE SCALE GENOMIC DNA]</scope>
    <source>
        <strain evidence="2 3">DSM 43505</strain>
    </source>
</reference>
<gene>
    <name evidence="2" type="ORF">AWC07_13405</name>
</gene>
<dbReference type="EMBL" id="LQOX01000123">
    <property type="protein sequence ID" value="ORV65504.1"/>
    <property type="molecule type" value="Genomic_DNA"/>
</dbReference>
<dbReference type="STRING" id="1777.AWC07_13405"/>
<proteinExistence type="predicted"/>
<organism evidence="2 3">
    <name type="scientific">Mycobacterium gastri</name>
    <dbReference type="NCBI Taxonomy" id="1777"/>
    <lineage>
        <taxon>Bacteria</taxon>
        <taxon>Bacillati</taxon>
        <taxon>Actinomycetota</taxon>
        <taxon>Actinomycetes</taxon>
        <taxon>Mycobacteriales</taxon>
        <taxon>Mycobacteriaceae</taxon>
        <taxon>Mycobacterium</taxon>
    </lineage>
</organism>
<dbReference type="Proteomes" id="UP000193738">
    <property type="component" value="Unassembled WGS sequence"/>
</dbReference>
<accession>A0A1X1V8V9</accession>
<name>A0A1X1V8V9_MYCGS</name>
<keyword evidence="1" id="KW-0472">Membrane</keyword>
<protein>
    <submittedName>
        <fullName evidence="2">Uncharacterized protein</fullName>
    </submittedName>
</protein>